<proteinExistence type="predicted"/>
<reference evidence="2 3" key="1">
    <citation type="journal article" date="2014" name="Agronomy (Basel)">
        <title>A Draft Genome Sequence for Ensete ventricosum, the Drought-Tolerant Tree Against Hunger.</title>
        <authorList>
            <person name="Harrison J."/>
            <person name="Moore K.A."/>
            <person name="Paszkiewicz K."/>
            <person name="Jones T."/>
            <person name="Grant M."/>
            <person name="Ambacheew D."/>
            <person name="Muzemil S."/>
            <person name="Studholme D.J."/>
        </authorList>
    </citation>
    <scope>NUCLEOTIDE SEQUENCE [LARGE SCALE GENOMIC DNA]</scope>
</reference>
<dbReference type="Proteomes" id="UP000287651">
    <property type="component" value="Unassembled WGS sequence"/>
</dbReference>
<accession>A0A427B9E9</accession>
<feature type="compositionally biased region" description="Basic and acidic residues" evidence="1">
    <location>
        <begin position="39"/>
        <end position="49"/>
    </location>
</feature>
<evidence type="ECO:0000313" key="2">
    <source>
        <dbReference type="EMBL" id="RRT85107.1"/>
    </source>
</evidence>
<protein>
    <submittedName>
        <fullName evidence="2">Uncharacterized protein</fullName>
    </submittedName>
</protein>
<feature type="region of interest" description="Disordered" evidence="1">
    <location>
        <begin position="39"/>
        <end position="102"/>
    </location>
</feature>
<gene>
    <name evidence="2" type="ORF">B296_00012140</name>
</gene>
<name>A0A427B9E9_ENSVE</name>
<organism evidence="2 3">
    <name type="scientific">Ensete ventricosum</name>
    <name type="common">Abyssinian banana</name>
    <name type="synonym">Musa ensete</name>
    <dbReference type="NCBI Taxonomy" id="4639"/>
    <lineage>
        <taxon>Eukaryota</taxon>
        <taxon>Viridiplantae</taxon>
        <taxon>Streptophyta</taxon>
        <taxon>Embryophyta</taxon>
        <taxon>Tracheophyta</taxon>
        <taxon>Spermatophyta</taxon>
        <taxon>Magnoliopsida</taxon>
        <taxon>Liliopsida</taxon>
        <taxon>Zingiberales</taxon>
        <taxon>Musaceae</taxon>
        <taxon>Ensete</taxon>
    </lineage>
</organism>
<comment type="caution">
    <text evidence="2">The sequence shown here is derived from an EMBL/GenBank/DDBJ whole genome shotgun (WGS) entry which is preliminary data.</text>
</comment>
<sequence length="195" mass="21692">MQRELSAILRFGAEELFKEEKDDEDNKRLETMDIDEILERAEKVESKEPDGEEGNELLTLAPRAARNIKSYAEHEQPEKSTKSRKSVVDSREKPQKRSSKAADALVHSLPIIEGAAAQVREWSFGGLPKKDASHFVRAVKRFGNPRQIDLIVAEVGGVVEAALPEAQIELFDLLIDGCREAVSGGNIDVKVRSDD</sequence>
<dbReference type="EMBL" id="AMZH03000178">
    <property type="protein sequence ID" value="RRT85107.1"/>
    <property type="molecule type" value="Genomic_DNA"/>
</dbReference>
<dbReference type="AlphaFoldDB" id="A0A427B9E9"/>
<evidence type="ECO:0000313" key="3">
    <source>
        <dbReference type="Proteomes" id="UP000287651"/>
    </source>
</evidence>
<evidence type="ECO:0000256" key="1">
    <source>
        <dbReference type="SAM" id="MobiDB-lite"/>
    </source>
</evidence>
<feature type="compositionally biased region" description="Basic and acidic residues" evidence="1">
    <location>
        <begin position="71"/>
        <end position="95"/>
    </location>
</feature>